<sequence length="1657" mass="183524">MDEPTHKKSTLSSSEVAFPRGGASVLTPLEMKTISNKATEDVLFEQAKGSKRSASDAIEAPKKKKKSKKKKSQDDEKDSDEKETEIEHFSHKNLIPGASILGQIVRVDKMDLTVAIGDNLFGQVPITQISSEITEMIEKYENAMEDSSDDESDDENQTQGVSLKNELPKLKNIFSIGQWVRAVVIPNEENAKRISLSIDPATVNASVEEDDLTPGNFLQASVKSVEDHGVVLTTGVENFGGFISKKELKKAEIGLSSLKPGQVVLASIVSLSSRTITMRPGSNEQVNKKTVVSVISSIDAVHPGTVVNAIITEINDAGVGARLFGMVDASFSLPHTEEYTVEKLKNHFAIGGTVRARVIGTVFSEGAKKFVLSKSSRVLSLQPTLNKEPLEAFPIGFIFDEGIEVAGADKDYIYVNAGSFIGQVHKSNVDPDLDIKQHYNVGSKHKARVLGFNEIDNILILTFKPKAIESQFVSTDDIPVGEFVSAAEVTNILPDAKGIVVKVFGDFEAFVPPTHISDAKLMFPERKFRNGGKVKARILATAGKKLYATLRKSLVNMEEDTIVKNLDDLSVGFKTTGVVEKFIGSGVLISFFGNLKAYLPKNEISETFVENAKDYLKEGQAVNVRILNFNKEDGKITVTLRQSTELTNNQMRHLEDVEVGRTIATAFVVEKTKEAVIIELEGSNLRGVIVTEHLSDGNYEENRKVYKALDVGQKTEVLILEKDFRARTVIATSKQSLLNAAKVGLFPASYEDIHTGTVIPGFVKSVTNMGIFVSFGGRLTGLVLAKNASSDPTVDLSAKFHKNQSVACNVIRTDDVNKRFYLSFSGKTASDYSVGSMTKGKVASVEPGYVNVQLADNLYGRLEASQVFNKWKSIKDKKAPLSSYKEGQNIKAKIIGYYDQAAKRYSPSSTFTTSTVVELSILPETLAEGGLYKPPTFDDLKVNSEHTVFVESYEHGVANVSMAPGAQGQIPLYCLSNDTSLYEDFESSFPVGCAIRAKISGLDYEHHRIEFSAREKAPQSIEDLKEGERYPAKVFKIGPNFVLVELAKGVVGYAYVTDALNDYDDKLEEIYKVNSAALAKVEQVDVKEGKVYVSLRNEAIAKDKPVNSIDEIKRGDVAKGFINSIGRNGLYVSLGRTIFALVRVTDISDAYLADWKKFFKPHQCVSGKISQCKTEGRILMTLKESEVNGDLSTFKTFEELEVGENYDGSVRKVADFGVFIKLDGTSNISGLCHRSEIADTPVENVVALFGEGDRVKVKILKIDNDKKQLSLGMKASYFTTEADDESMSAAEDEEDEVMGDAFNEDDDEDEDEDSSESDNEETEAAAPAGLSGLSSNGFDWTASILDQAEDDESSSDDEEDFTETHKRRKKKGKNQVKDRTAEMNATAPESVSDFERMLVGNPDSSVLWMNYMSFQLQLGEIEKSREIAERALKTINYREEQEKMNIWIAILNLENSFGSDESLDEAFKRATQYIDSLTMHQKLIGIYVLSEKFDKADDLHKAIVKKFSKDPSVWVQYGSFLMDREESERAHETLARALQALPKKDHIEVVRKFAQLEFAKGDAEQGRSLFEGLVTDAPKRIDLWNVYIDQEIKNDNKDHAEDLFRRVTQVKLSRKQAKFFFAKWLKYEEEKGNEQSVALVKALAVEYVQAHSKDDEE</sequence>
<accession>A0A2V1API9</accession>
<protein>
    <recommendedName>
        <fullName evidence="8">rRNA biogenesis protein RRP5</fullName>
    </recommendedName>
    <alternativeName>
        <fullName evidence="9">Ribosomal RNA-processing protein 5</fullName>
    </alternativeName>
</protein>
<feature type="domain" description="S1 motif" evidence="12">
    <location>
        <begin position="97"/>
        <end position="199"/>
    </location>
</feature>
<feature type="compositionally biased region" description="Acidic residues" evidence="11">
    <location>
        <begin position="1347"/>
        <end position="1361"/>
    </location>
</feature>
<dbReference type="PANTHER" id="PTHR23270:SF10">
    <property type="entry name" value="PROTEIN RRP5 HOMOLOG"/>
    <property type="match status" value="1"/>
</dbReference>
<evidence type="ECO:0000256" key="3">
    <source>
        <dbReference type="ARBA" id="ARBA00022552"/>
    </source>
</evidence>
<dbReference type="GO" id="GO:0003723">
    <property type="term" value="F:RNA binding"/>
    <property type="evidence" value="ECO:0007669"/>
    <property type="project" value="TreeGrafter"/>
</dbReference>
<keyword evidence="5" id="KW-0677">Repeat</keyword>
<evidence type="ECO:0000313" key="14">
    <source>
        <dbReference type="Proteomes" id="UP000244309"/>
    </source>
</evidence>
<feature type="compositionally biased region" description="Acidic residues" evidence="11">
    <location>
        <begin position="1301"/>
        <end position="1323"/>
    </location>
</feature>
<comment type="function">
    <text evidence="7">Involved in the biogenesis of rRNA. Required for the formation of 18S and 5.8S rRNA.</text>
</comment>
<dbReference type="CDD" id="cd05693">
    <property type="entry name" value="S1_Rrp5_repeat_hs1_sc1"/>
    <property type="match status" value="1"/>
</dbReference>
<keyword evidence="4" id="KW-0597">Phosphoprotein</keyword>
<name>A0A2V1API9_9ASCO</name>
<keyword evidence="10" id="KW-0802">TPR repeat</keyword>
<proteinExistence type="predicted"/>
<evidence type="ECO:0000313" key="13">
    <source>
        <dbReference type="EMBL" id="PVH19990.1"/>
    </source>
</evidence>
<dbReference type="InterPro" id="IPR003029">
    <property type="entry name" value="S1_domain"/>
</dbReference>
<dbReference type="CDD" id="cd05708">
    <property type="entry name" value="S1_Rrp5_repeat_sc12"/>
    <property type="match status" value="1"/>
</dbReference>
<feature type="compositionally biased region" description="Acidic residues" evidence="11">
    <location>
        <begin position="143"/>
        <end position="156"/>
    </location>
</feature>
<evidence type="ECO:0000256" key="9">
    <source>
        <dbReference type="ARBA" id="ARBA00076674"/>
    </source>
</evidence>
<evidence type="ECO:0000256" key="8">
    <source>
        <dbReference type="ARBA" id="ARBA00073619"/>
    </source>
</evidence>
<feature type="domain" description="S1 motif" evidence="12">
    <location>
        <begin position="756"/>
        <end position="825"/>
    </location>
</feature>
<dbReference type="InterPro" id="IPR045209">
    <property type="entry name" value="Rrp5"/>
</dbReference>
<feature type="domain" description="S1 motif" evidence="12">
    <location>
        <begin position="1115"/>
        <end position="1183"/>
    </location>
</feature>
<feature type="region of interest" description="Disordered" evidence="11">
    <location>
        <begin position="1301"/>
        <end position="1335"/>
    </location>
</feature>
<feature type="domain" description="S1 motif" evidence="12">
    <location>
        <begin position="660"/>
        <end position="734"/>
    </location>
</feature>
<evidence type="ECO:0000256" key="7">
    <source>
        <dbReference type="ARBA" id="ARBA00055575"/>
    </source>
</evidence>
<feature type="domain" description="S1 motif" evidence="12">
    <location>
        <begin position="215"/>
        <end position="295"/>
    </location>
</feature>
<evidence type="ECO:0000256" key="10">
    <source>
        <dbReference type="PROSITE-ProRule" id="PRU00339"/>
    </source>
</evidence>
<dbReference type="InterPro" id="IPR012340">
    <property type="entry name" value="NA-bd_OB-fold"/>
</dbReference>
<feature type="domain" description="S1 motif" evidence="12">
    <location>
        <begin position="1203"/>
        <end position="1274"/>
    </location>
</feature>
<dbReference type="InterPro" id="IPR019734">
    <property type="entry name" value="TPR_rpt"/>
</dbReference>
<dbReference type="VEuPathDB" id="FungiDB:CXQ85_001767"/>
<feature type="domain" description="S1 motif" evidence="12">
    <location>
        <begin position="304"/>
        <end position="375"/>
    </location>
</feature>
<dbReference type="RefSeq" id="XP_025340930.1">
    <property type="nucleotide sequence ID" value="XM_025485465.1"/>
</dbReference>
<reference evidence="13 14" key="1">
    <citation type="submission" date="2017-12" db="EMBL/GenBank/DDBJ databases">
        <title>Genome Sequence of a Multidrug-Resistant Candida haemulonii Isolate from a Patient with Chronic Leg Ulcers in Israel.</title>
        <authorList>
            <person name="Chow N.A."/>
            <person name="Gade L."/>
            <person name="Batra D."/>
            <person name="Rowe L.A."/>
            <person name="Ben-Ami R."/>
            <person name="Loparev V.N."/>
            <person name="Litvintseva A.P."/>
        </authorList>
    </citation>
    <scope>NUCLEOTIDE SEQUENCE [LARGE SCALE GENOMIC DNA]</scope>
    <source>
        <strain evidence="13 14">B11899</strain>
    </source>
</reference>
<feature type="domain" description="S1 motif" evidence="12">
    <location>
        <begin position="835"/>
        <end position="910"/>
    </location>
</feature>
<evidence type="ECO:0000256" key="11">
    <source>
        <dbReference type="SAM" id="MobiDB-lite"/>
    </source>
</evidence>
<evidence type="ECO:0000256" key="1">
    <source>
        <dbReference type="ARBA" id="ARBA00004604"/>
    </source>
</evidence>
<keyword evidence="6" id="KW-0539">Nucleus</keyword>
<feature type="domain" description="S1 motif" evidence="12">
    <location>
        <begin position="1027"/>
        <end position="1096"/>
    </location>
</feature>
<dbReference type="FunFam" id="2.40.50.140:FF:000103">
    <property type="entry name" value="protein RRP5 homolog"/>
    <property type="match status" value="2"/>
</dbReference>
<dbReference type="SUPFAM" id="SSF50249">
    <property type="entry name" value="Nucleic acid-binding proteins"/>
    <property type="match status" value="13"/>
</dbReference>
<organism evidence="13 14">
    <name type="scientific">Candidozyma haemuli</name>
    <dbReference type="NCBI Taxonomy" id="45357"/>
    <lineage>
        <taxon>Eukaryota</taxon>
        <taxon>Fungi</taxon>
        <taxon>Dikarya</taxon>
        <taxon>Ascomycota</taxon>
        <taxon>Saccharomycotina</taxon>
        <taxon>Pichiomycetes</taxon>
        <taxon>Metschnikowiaceae</taxon>
        <taxon>Candidozyma</taxon>
    </lineage>
</organism>
<evidence type="ECO:0000256" key="4">
    <source>
        <dbReference type="ARBA" id="ARBA00022553"/>
    </source>
</evidence>
<dbReference type="PROSITE" id="PS50126">
    <property type="entry name" value="S1"/>
    <property type="match status" value="12"/>
</dbReference>
<feature type="domain" description="S1 motif" evidence="12">
    <location>
        <begin position="572"/>
        <end position="641"/>
    </location>
</feature>
<dbReference type="SUPFAM" id="SSF48452">
    <property type="entry name" value="TPR-like"/>
    <property type="match status" value="2"/>
</dbReference>
<dbReference type="FunFam" id="2.40.50.140:FF:000155">
    <property type="entry name" value="rRNA biogenesis protein RRP5"/>
    <property type="match status" value="1"/>
</dbReference>
<feature type="compositionally biased region" description="Acidic residues" evidence="11">
    <location>
        <begin position="75"/>
        <end position="84"/>
    </location>
</feature>
<evidence type="ECO:0000259" key="12">
    <source>
        <dbReference type="PROSITE" id="PS50126"/>
    </source>
</evidence>
<evidence type="ECO:0000256" key="5">
    <source>
        <dbReference type="ARBA" id="ARBA00022737"/>
    </source>
</evidence>
<dbReference type="Gene3D" id="2.40.50.140">
    <property type="entry name" value="Nucleic acid-binding proteins"/>
    <property type="match status" value="10"/>
</dbReference>
<feature type="compositionally biased region" description="Low complexity" evidence="11">
    <location>
        <begin position="1324"/>
        <end position="1335"/>
    </location>
</feature>
<dbReference type="FunFam" id="2.40.50.140:FF:000196">
    <property type="entry name" value="rRNA biogenesis protein RRP5"/>
    <property type="match status" value="1"/>
</dbReference>
<keyword evidence="3" id="KW-0698">rRNA processing</keyword>
<dbReference type="PANTHER" id="PTHR23270">
    <property type="entry name" value="PROGRAMMED CELL DEATH PROTEIN 11 PRE-RRNA PROCESSING PROTEIN RRP5"/>
    <property type="match status" value="1"/>
</dbReference>
<dbReference type="GO" id="GO:0006364">
    <property type="term" value="P:rRNA processing"/>
    <property type="evidence" value="ECO:0007669"/>
    <property type="project" value="UniProtKB-KW"/>
</dbReference>
<keyword evidence="2" id="KW-0690">Ribosome biogenesis</keyword>
<dbReference type="Proteomes" id="UP000244309">
    <property type="component" value="Unassembled WGS sequence"/>
</dbReference>
<dbReference type="SMART" id="SM00386">
    <property type="entry name" value="HAT"/>
    <property type="match status" value="5"/>
</dbReference>
<dbReference type="InterPro" id="IPR011990">
    <property type="entry name" value="TPR-like_helical_dom_sf"/>
</dbReference>
<dbReference type="STRING" id="45357.A0A2V1API9"/>
<feature type="compositionally biased region" description="Basic residues" evidence="11">
    <location>
        <begin position="1365"/>
        <end position="1374"/>
    </location>
</feature>
<dbReference type="SMART" id="SM00316">
    <property type="entry name" value="S1"/>
    <property type="match status" value="13"/>
</dbReference>
<evidence type="ECO:0000256" key="6">
    <source>
        <dbReference type="ARBA" id="ARBA00023242"/>
    </source>
</evidence>
<feature type="domain" description="S1 motif" evidence="12">
    <location>
        <begin position="481"/>
        <end position="551"/>
    </location>
</feature>
<feature type="region of interest" description="Disordered" evidence="11">
    <location>
        <begin position="142"/>
        <end position="162"/>
    </location>
</feature>
<comment type="subcellular location">
    <subcellularLocation>
        <location evidence="1">Nucleus</location>
        <location evidence="1">Nucleolus</location>
    </subcellularLocation>
</comment>
<dbReference type="PROSITE" id="PS50005">
    <property type="entry name" value="TPR"/>
    <property type="match status" value="1"/>
</dbReference>
<dbReference type="FunFam" id="1.25.40.10:FF:000065">
    <property type="entry name" value="Programmed cell death 11"/>
    <property type="match status" value="1"/>
</dbReference>
<feature type="domain" description="S1 motif" evidence="12">
    <location>
        <begin position="939"/>
        <end position="1014"/>
    </location>
</feature>
<dbReference type="EMBL" id="PKFO01000003">
    <property type="protein sequence ID" value="PVH19990.1"/>
    <property type="molecule type" value="Genomic_DNA"/>
</dbReference>
<dbReference type="Pfam" id="PF00575">
    <property type="entry name" value="S1"/>
    <property type="match status" value="3"/>
</dbReference>
<evidence type="ECO:0000256" key="2">
    <source>
        <dbReference type="ARBA" id="ARBA00022517"/>
    </source>
</evidence>
<dbReference type="Gene3D" id="1.25.40.10">
    <property type="entry name" value="Tetratricopeptide repeat domain"/>
    <property type="match status" value="1"/>
</dbReference>
<dbReference type="GeneID" id="37007098"/>
<feature type="region of interest" description="Disordered" evidence="11">
    <location>
        <begin position="1347"/>
        <end position="1388"/>
    </location>
</feature>
<dbReference type="OrthoDB" id="412781at2759"/>
<dbReference type="InterPro" id="IPR003107">
    <property type="entry name" value="HAT"/>
</dbReference>
<keyword evidence="14" id="KW-1185">Reference proteome</keyword>
<feature type="repeat" description="TPR" evidence="10">
    <location>
        <begin position="1511"/>
        <end position="1544"/>
    </location>
</feature>
<dbReference type="GO" id="GO:0032040">
    <property type="term" value="C:small-subunit processome"/>
    <property type="evidence" value="ECO:0007669"/>
    <property type="project" value="TreeGrafter"/>
</dbReference>
<feature type="compositionally biased region" description="Basic residues" evidence="11">
    <location>
        <begin position="62"/>
        <end position="71"/>
    </location>
</feature>
<gene>
    <name evidence="13" type="ORF">CXQ85_001767</name>
</gene>
<dbReference type="InterPro" id="IPR048059">
    <property type="entry name" value="Rrp5_S1_rpt_hs1_sc1"/>
</dbReference>
<comment type="caution">
    <text evidence="13">The sequence shown here is derived from an EMBL/GenBank/DDBJ whole genome shotgun (WGS) entry which is preliminary data.</text>
</comment>
<feature type="region of interest" description="Disordered" evidence="11">
    <location>
        <begin position="1"/>
        <end position="29"/>
    </location>
</feature>
<feature type="region of interest" description="Disordered" evidence="11">
    <location>
        <begin position="45"/>
        <end position="90"/>
    </location>
</feature>